<keyword evidence="6 8" id="KW-0560">Oxidoreductase</keyword>
<dbReference type="Gene3D" id="1.10.520.10">
    <property type="match status" value="1"/>
</dbReference>
<dbReference type="AlphaFoldDB" id="A0A137PCR9"/>
<dbReference type="GO" id="GO:0000302">
    <property type="term" value="P:response to reactive oxygen species"/>
    <property type="evidence" value="ECO:0007669"/>
    <property type="project" value="TreeGrafter"/>
</dbReference>
<dbReference type="GO" id="GO:0042744">
    <property type="term" value="P:hydrogen peroxide catabolic process"/>
    <property type="evidence" value="ECO:0007669"/>
    <property type="project" value="TreeGrafter"/>
</dbReference>
<dbReference type="InterPro" id="IPR019794">
    <property type="entry name" value="Peroxidases_AS"/>
</dbReference>
<evidence type="ECO:0000313" key="11">
    <source>
        <dbReference type="Proteomes" id="UP000070444"/>
    </source>
</evidence>
<dbReference type="GO" id="GO:0034599">
    <property type="term" value="P:cellular response to oxidative stress"/>
    <property type="evidence" value="ECO:0007669"/>
    <property type="project" value="InterPro"/>
</dbReference>
<dbReference type="PANTHER" id="PTHR31356">
    <property type="entry name" value="THYLAKOID LUMENAL 29 KDA PROTEIN, CHLOROPLASTIC-RELATED"/>
    <property type="match status" value="1"/>
</dbReference>
<dbReference type="PANTHER" id="PTHR31356:SF36">
    <property type="entry name" value="L-ASCORBATE PEROXIDASE 3"/>
    <property type="match status" value="1"/>
</dbReference>
<dbReference type="Pfam" id="PF00141">
    <property type="entry name" value="peroxidase"/>
    <property type="match status" value="1"/>
</dbReference>
<evidence type="ECO:0000256" key="5">
    <source>
        <dbReference type="ARBA" id="ARBA00022723"/>
    </source>
</evidence>
<name>A0A137PCR9_CONC2</name>
<dbReference type="Proteomes" id="UP000070444">
    <property type="component" value="Unassembled WGS sequence"/>
</dbReference>
<dbReference type="OrthoDB" id="2859658at2759"/>
<dbReference type="InterPro" id="IPR044831">
    <property type="entry name" value="Ccp1-like"/>
</dbReference>
<comment type="function">
    <text evidence="1">Destroys radicals which are normally produced within the cells and which are toxic to biological systems.</text>
</comment>
<dbReference type="EC" id="1.11.1.-" evidence="8"/>
<keyword evidence="11" id="KW-1185">Reference proteome</keyword>
<accession>A0A137PCR9</accession>
<reference evidence="10 11" key="1">
    <citation type="journal article" date="2015" name="Genome Biol. Evol.">
        <title>Phylogenomic analyses indicate that early fungi evolved digesting cell walls of algal ancestors of land plants.</title>
        <authorList>
            <person name="Chang Y."/>
            <person name="Wang S."/>
            <person name="Sekimoto S."/>
            <person name="Aerts A.L."/>
            <person name="Choi C."/>
            <person name="Clum A."/>
            <person name="LaButti K.M."/>
            <person name="Lindquist E.A."/>
            <person name="Yee Ngan C."/>
            <person name="Ohm R.A."/>
            <person name="Salamov A.A."/>
            <person name="Grigoriev I.V."/>
            <person name="Spatafora J.W."/>
            <person name="Berbee M.L."/>
        </authorList>
    </citation>
    <scope>NUCLEOTIDE SEQUENCE [LARGE SCALE GENOMIC DNA]</scope>
    <source>
        <strain evidence="10 11">NRRL 28638</strain>
    </source>
</reference>
<dbReference type="STRING" id="796925.A0A137PCR9"/>
<proteinExistence type="inferred from homology"/>
<feature type="domain" description="Plant heme peroxidase family profile" evidence="9">
    <location>
        <begin position="71"/>
        <end position="274"/>
    </location>
</feature>
<keyword evidence="3 8" id="KW-0575">Peroxidase</keyword>
<dbReference type="InterPro" id="IPR010255">
    <property type="entry name" value="Haem_peroxidase_sf"/>
</dbReference>
<dbReference type="PROSITE" id="PS00436">
    <property type="entry name" value="PEROXIDASE_2"/>
    <property type="match status" value="1"/>
</dbReference>
<dbReference type="PRINTS" id="PR00459">
    <property type="entry name" value="ASPEROXIDASE"/>
</dbReference>
<dbReference type="PRINTS" id="PR00458">
    <property type="entry name" value="PEROXIDASE"/>
</dbReference>
<evidence type="ECO:0000256" key="6">
    <source>
        <dbReference type="ARBA" id="ARBA00023002"/>
    </source>
</evidence>
<evidence type="ECO:0000259" key="9">
    <source>
        <dbReference type="PROSITE" id="PS50873"/>
    </source>
</evidence>
<comment type="similarity">
    <text evidence="2">Belongs to the peroxidase family. Cytochrome c peroxidase subfamily.</text>
</comment>
<dbReference type="GO" id="GO:0004601">
    <property type="term" value="F:peroxidase activity"/>
    <property type="evidence" value="ECO:0007669"/>
    <property type="project" value="UniProtKB-KW"/>
</dbReference>
<protein>
    <recommendedName>
        <fullName evidence="8">Peroxidase</fullName>
        <ecNumber evidence="8">1.11.1.-</ecNumber>
    </recommendedName>
</protein>
<dbReference type="GO" id="GO:0046872">
    <property type="term" value="F:metal ion binding"/>
    <property type="evidence" value="ECO:0007669"/>
    <property type="project" value="UniProtKB-UniRule"/>
</dbReference>
<keyword evidence="4" id="KW-0349">Heme</keyword>
<dbReference type="GO" id="GO:0020037">
    <property type="term" value="F:heme binding"/>
    <property type="evidence" value="ECO:0007669"/>
    <property type="project" value="UniProtKB-UniRule"/>
</dbReference>
<dbReference type="Gene3D" id="1.10.420.10">
    <property type="entry name" value="Peroxidase, domain 2"/>
    <property type="match status" value="1"/>
</dbReference>
<evidence type="ECO:0000256" key="1">
    <source>
        <dbReference type="ARBA" id="ARBA00003917"/>
    </source>
</evidence>
<sequence>MSLQDNKYQAVKDEILDLLKEKTDYDDGSYGPVFVRLAWHSCGTWFNRNSTGGGCTAMLSLKNNDPANAGLDVAKAKLEPIKEKFDWISYADLWTLAGTVAIEHMQGPSIPWRGGRKDYVEKSRCPAHGRLPDAAQGSDHVSDVFCKNMGFTTRETVALIGCHVLGRCHSTRSGYDGKWVYNPIRFSNQFFIVLTKQKWTKRDWSGPEQFENEDRELMMLPTDLALLEAPWKEFVDLYAKDKEAFFKDFSDAFVKLMEFGMDLHYVPNTSTPRL</sequence>
<keyword evidence="7" id="KW-0408">Iron</keyword>
<evidence type="ECO:0000256" key="3">
    <source>
        <dbReference type="ARBA" id="ARBA00022559"/>
    </source>
</evidence>
<evidence type="ECO:0000256" key="4">
    <source>
        <dbReference type="ARBA" id="ARBA00022617"/>
    </source>
</evidence>
<dbReference type="SUPFAM" id="SSF48113">
    <property type="entry name" value="Heme-dependent peroxidases"/>
    <property type="match status" value="1"/>
</dbReference>
<keyword evidence="5" id="KW-0479">Metal-binding</keyword>
<evidence type="ECO:0000256" key="8">
    <source>
        <dbReference type="RuleBase" id="RU363051"/>
    </source>
</evidence>
<evidence type="ECO:0000256" key="2">
    <source>
        <dbReference type="ARBA" id="ARBA00005997"/>
    </source>
</evidence>
<dbReference type="PROSITE" id="PS50873">
    <property type="entry name" value="PEROXIDASE_4"/>
    <property type="match status" value="1"/>
</dbReference>
<evidence type="ECO:0000313" key="10">
    <source>
        <dbReference type="EMBL" id="KXN72762.1"/>
    </source>
</evidence>
<dbReference type="InterPro" id="IPR002207">
    <property type="entry name" value="Peroxidase_I"/>
</dbReference>
<organism evidence="10 11">
    <name type="scientific">Conidiobolus coronatus (strain ATCC 28846 / CBS 209.66 / NRRL 28638)</name>
    <name type="common">Delacroixia coronata</name>
    <dbReference type="NCBI Taxonomy" id="796925"/>
    <lineage>
        <taxon>Eukaryota</taxon>
        <taxon>Fungi</taxon>
        <taxon>Fungi incertae sedis</taxon>
        <taxon>Zoopagomycota</taxon>
        <taxon>Entomophthoromycotina</taxon>
        <taxon>Entomophthoromycetes</taxon>
        <taxon>Entomophthorales</taxon>
        <taxon>Ancylistaceae</taxon>
        <taxon>Conidiobolus</taxon>
    </lineage>
</organism>
<dbReference type="EMBL" id="KQ964447">
    <property type="protein sequence ID" value="KXN72762.1"/>
    <property type="molecule type" value="Genomic_DNA"/>
</dbReference>
<evidence type="ECO:0000256" key="7">
    <source>
        <dbReference type="ARBA" id="ARBA00023004"/>
    </source>
</evidence>
<dbReference type="InterPro" id="IPR002016">
    <property type="entry name" value="Haem_peroxidase"/>
</dbReference>
<gene>
    <name evidence="10" type="ORF">CONCODRAFT_47308</name>
</gene>